<proteinExistence type="predicted"/>
<reference evidence="2 3" key="1">
    <citation type="submission" date="2024-01" db="EMBL/GenBank/DDBJ databases">
        <title>The complete chloroplast genome sequence of Lithospermum erythrorhizon: insights into the phylogenetic relationship among Boraginaceae species and the maternal lineages of purple gromwells.</title>
        <authorList>
            <person name="Okada T."/>
            <person name="Watanabe K."/>
        </authorList>
    </citation>
    <scope>NUCLEOTIDE SEQUENCE [LARGE SCALE GENOMIC DNA]</scope>
</reference>
<organism evidence="2 3">
    <name type="scientific">Lithospermum erythrorhizon</name>
    <name type="common">Purple gromwell</name>
    <name type="synonym">Lithospermum officinale var. erythrorhizon</name>
    <dbReference type="NCBI Taxonomy" id="34254"/>
    <lineage>
        <taxon>Eukaryota</taxon>
        <taxon>Viridiplantae</taxon>
        <taxon>Streptophyta</taxon>
        <taxon>Embryophyta</taxon>
        <taxon>Tracheophyta</taxon>
        <taxon>Spermatophyta</taxon>
        <taxon>Magnoliopsida</taxon>
        <taxon>eudicotyledons</taxon>
        <taxon>Gunneridae</taxon>
        <taxon>Pentapetalae</taxon>
        <taxon>asterids</taxon>
        <taxon>lamiids</taxon>
        <taxon>Boraginales</taxon>
        <taxon>Boraginaceae</taxon>
        <taxon>Boraginoideae</taxon>
        <taxon>Lithospermeae</taxon>
        <taxon>Lithospermum</taxon>
    </lineage>
</organism>
<gene>
    <name evidence="2" type="ORF">LIER_21793</name>
</gene>
<comment type="caution">
    <text evidence="2">The sequence shown here is derived from an EMBL/GenBank/DDBJ whole genome shotgun (WGS) entry which is preliminary data.</text>
</comment>
<feature type="compositionally biased region" description="Acidic residues" evidence="1">
    <location>
        <begin position="70"/>
        <end position="95"/>
    </location>
</feature>
<dbReference type="EMBL" id="BAABME010005820">
    <property type="protein sequence ID" value="GAA0166694.1"/>
    <property type="molecule type" value="Genomic_DNA"/>
</dbReference>
<evidence type="ECO:0000313" key="2">
    <source>
        <dbReference type="EMBL" id="GAA0166694.1"/>
    </source>
</evidence>
<accession>A0AAV3QRN3</accession>
<feature type="region of interest" description="Disordered" evidence="1">
    <location>
        <begin position="1"/>
        <end position="125"/>
    </location>
</feature>
<keyword evidence="3" id="KW-1185">Reference proteome</keyword>
<dbReference type="AlphaFoldDB" id="A0AAV3QRN3"/>
<feature type="compositionally biased region" description="Basic and acidic residues" evidence="1">
    <location>
        <begin position="13"/>
        <end position="44"/>
    </location>
</feature>
<feature type="compositionally biased region" description="Polar residues" evidence="1">
    <location>
        <begin position="1"/>
        <end position="11"/>
    </location>
</feature>
<feature type="compositionally biased region" description="Basic and acidic residues" evidence="1">
    <location>
        <begin position="96"/>
        <end position="118"/>
    </location>
</feature>
<evidence type="ECO:0000313" key="3">
    <source>
        <dbReference type="Proteomes" id="UP001454036"/>
    </source>
</evidence>
<evidence type="ECO:0000256" key="1">
    <source>
        <dbReference type="SAM" id="MobiDB-lite"/>
    </source>
</evidence>
<protein>
    <submittedName>
        <fullName evidence="2">Uncharacterized protein</fullName>
    </submittedName>
</protein>
<name>A0AAV3QRN3_LITER</name>
<sequence>MSSNNSDSASNPKEYDIHEHHFVDDEPPKEFRHPDESDPDKLGESGDYPGGTSSDDEATSKYNTTRVGEGDEEEDEEEEDEDEEEEEEVEEDEKKEDEKKQEEEVKVNEEEVKEEEVKRSKRKRG</sequence>
<dbReference type="Proteomes" id="UP001454036">
    <property type="component" value="Unassembled WGS sequence"/>
</dbReference>